<keyword evidence="2" id="KW-0217">Developmental protein</keyword>
<protein>
    <submittedName>
        <fullName evidence="16">Homeobox protein unc-4 homolog-like protein</fullName>
    </submittedName>
</protein>
<dbReference type="OrthoDB" id="6159439at2759"/>
<feature type="region of interest" description="Disordered" evidence="13">
    <location>
        <begin position="281"/>
        <end position="304"/>
    </location>
</feature>
<name>A0A1C9TA61_SACKO</name>
<evidence type="ECO:0000256" key="5">
    <source>
        <dbReference type="ARBA" id="ARBA00023015"/>
    </source>
</evidence>
<evidence type="ECO:0000256" key="2">
    <source>
        <dbReference type="ARBA" id="ARBA00022473"/>
    </source>
</evidence>
<dbReference type="CDD" id="cd00086">
    <property type="entry name" value="homeodomain"/>
    <property type="match status" value="1"/>
</dbReference>
<evidence type="ECO:0000256" key="3">
    <source>
        <dbReference type="ARBA" id="ARBA00022782"/>
    </source>
</evidence>
<dbReference type="GO" id="GO:1990837">
    <property type="term" value="F:sequence-specific double-stranded DNA binding"/>
    <property type="evidence" value="ECO:0007669"/>
    <property type="project" value="TreeGrafter"/>
</dbReference>
<evidence type="ECO:0000256" key="13">
    <source>
        <dbReference type="SAM" id="MobiDB-lite"/>
    </source>
</evidence>
<evidence type="ECO:0000256" key="4">
    <source>
        <dbReference type="ARBA" id="ARBA00022902"/>
    </source>
</evidence>
<comment type="similarity">
    <text evidence="10">Belongs to the paired homeobox family. Unc-4 subfamily.</text>
</comment>
<dbReference type="GO" id="GO:0030154">
    <property type="term" value="P:cell differentiation"/>
    <property type="evidence" value="ECO:0007669"/>
    <property type="project" value="UniProtKB-KW"/>
</dbReference>
<feature type="compositionally biased region" description="Basic and acidic residues" evidence="13">
    <location>
        <begin position="183"/>
        <end position="205"/>
    </location>
</feature>
<dbReference type="PROSITE" id="PS50803">
    <property type="entry name" value="OAR"/>
    <property type="match status" value="1"/>
</dbReference>
<dbReference type="SMART" id="SM00389">
    <property type="entry name" value="HOX"/>
    <property type="match status" value="1"/>
</dbReference>
<dbReference type="PROSITE" id="PS00027">
    <property type="entry name" value="HOMEOBOX_1"/>
    <property type="match status" value="1"/>
</dbReference>
<comment type="subcellular location">
    <subcellularLocation>
        <location evidence="1 11 12">Nucleus</location>
    </subcellularLocation>
</comment>
<keyword evidence="9 11" id="KW-0539">Nucleus</keyword>
<evidence type="ECO:0000256" key="8">
    <source>
        <dbReference type="ARBA" id="ARBA00023163"/>
    </source>
</evidence>
<evidence type="ECO:0000256" key="6">
    <source>
        <dbReference type="ARBA" id="ARBA00023125"/>
    </source>
</evidence>
<sequence>MMDSRLLDQHYGRSLGSLAAAFPYRPGHAFEFPSVHNLSNSVSFSIDGILSTNSLINGSSTGSQMLGTTTITSTNNSNIHITSNDSEHDGKESSSGKRRRTRTNFNGWQLEELEKAFNDSHYPDVFTREALAMKLDLVESRVQVWFQNRRAKWRKKENTKKGPGRPAHNAHPTTCSGVPIDPEELKKKEHERTERKRRKQEDKARLKALKEATKNNKDLDIKGLESLKSLDLSSSKMDFDSCKSTASESYISERDTEDRNHKHEDDILQRIAKEVNDANRNHDLKENNDTRLHRGDTVGRTGHENDGTIVAELSTKKSPSGQQKSAFRSPFSIEQILSSDSSTRETKLKNNKIQRLKSSVETSVSVGLYSVYGVAQPIGLLVKGATTASSPPLPSPVSPIVTNLKGSNVSEDRQSSSIASLRIRAQEHKYAMKTELEVRNLVC</sequence>
<dbReference type="Gene3D" id="1.10.10.60">
    <property type="entry name" value="Homeodomain-like"/>
    <property type="match status" value="1"/>
</dbReference>
<dbReference type="InterPro" id="IPR009057">
    <property type="entry name" value="Homeodomain-like_sf"/>
</dbReference>
<feature type="DNA-binding region" description="Homeobox" evidence="11">
    <location>
        <begin position="98"/>
        <end position="157"/>
    </location>
</feature>
<organism evidence="16">
    <name type="scientific">Saccoglossus kowalevskii</name>
    <name type="common">Acorn worm</name>
    <dbReference type="NCBI Taxonomy" id="10224"/>
    <lineage>
        <taxon>Eukaryota</taxon>
        <taxon>Metazoa</taxon>
        <taxon>Hemichordata</taxon>
        <taxon>Enteropneusta</taxon>
        <taxon>Harrimaniidae</taxon>
        <taxon>Saccoglossus</taxon>
    </lineage>
</organism>
<keyword evidence="4" id="KW-0524">Neurogenesis</keyword>
<evidence type="ECO:0000259" key="14">
    <source>
        <dbReference type="PROSITE" id="PS50071"/>
    </source>
</evidence>
<feature type="compositionally biased region" description="Low complexity" evidence="13">
    <location>
        <begin position="68"/>
        <end position="84"/>
    </location>
</feature>
<dbReference type="InterPro" id="IPR017970">
    <property type="entry name" value="Homeobox_CS"/>
</dbReference>
<feature type="region of interest" description="Disordered" evidence="13">
    <location>
        <begin position="153"/>
        <end position="205"/>
    </location>
</feature>
<feature type="domain" description="OAR" evidence="15">
    <location>
        <begin position="416"/>
        <end position="429"/>
    </location>
</feature>
<keyword evidence="6 11" id="KW-0238">DNA-binding</keyword>
<feature type="region of interest" description="Disordered" evidence="13">
    <location>
        <begin position="67"/>
        <end position="103"/>
    </location>
</feature>
<keyword evidence="7 11" id="KW-0371">Homeobox</keyword>
<evidence type="ECO:0000256" key="7">
    <source>
        <dbReference type="ARBA" id="ARBA00023155"/>
    </source>
</evidence>
<evidence type="ECO:0000256" key="10">
    <source>
        <dbReference type="ARBA" id="ARBA00038351"/>
    </source>
</evidence>
<dbReference type="Pfam" id="PF00046">
    <property type="entry name" value="Homeodomain"/>
    <property type="match status" value="1"/>
</dbReference>
<accession>A0A1C9TA61</accession>
<dbReference type="FunFam" id="1.10.10.60:FF:000057">
    <property type="entry name" value="Short stature homeobox 2"/>
    <property type="match status" value="1"/>
</dbReference>
<keyword evidence="8" id="KW-0804">Transcription</keyword>
<dbReference type="SUPFAM" id="SSF46689">
    <property type="entry name" value="Homeodomain-like"/>
    <property type="match status" value="1"/>
</dbReference>
<keyword evidence="3" id="KW-0221">Differentiation</keyword>
<reference evidence="16" key="2">
    <citation type="submission" date="2016-01" db="EMBL/GenBank/DDBJ databases">
        <authorList>
            <person name="Oliw E.H."/>
        </authorList>
    </citation>
    <scope>NUCLEOTIDE SEQUENCE</scope>
</reference>
<dbReference type="InterPro" id="IPR001356">
    <property type="entry name" value="HD"/>
</dbReference>
<evidence type="ECO:0000313" key="16">
    <source>
        <dbReference type="EMBL" id="AOR07031.1"/>
    </source>
</evidence>
<dbReference type="GO" id="GO:0000981">
    <property type="term" value="F:DNA-binding transcription factor activity, RNA polymerase II-specific"/>
    <property type="evidence" value="ECO:0007669"/>
    <property type="project" value="InterPro"/>
</dbReference>
<proteinExistence type="evidence at transcript level"/>
<feature type="compositionally biased region" description="Basic and acidic residues" evidence="13">
    <location>
        <begin position="85"/>
        <end position="95"/>
    </location>
</feature>
<reference evidence="16" key="1">
    <citation type="journal article" date="2008" name="Biol. Bull.">
        <title>cDNA sequences for transcription factors and signaling proteins of the hemichordate Saccoglossus kowalevskii: efficacy of the expressed sequence tag (EST) approach for evolutionary and developmental studies of a new organism.</title>
        <authorList>
            <person name="Freeman R.M. Jr."/>
            <person name="Wu M."/>
            <person name="Cordonnier-Pratt M.M."/>
            <person name="Pratt L.H."/>
            <person name="Gruber C.E."/>
            <person name="Smith M."/>
            <person name="Lander E.S."/>
            <person name="Stange-Thomann N."/>
            <person name="Lowe C.J."/>
            <person name="Gerhart J."/>
            <person name="Kirschner M."/>
        </authorList>
    </citation>
    <scope>NUCLEOTIDE SEQUENCE</scope>
</reference>
<evidence type="ECO:0000256" key="11">
    <source>
        <dbReference type="PROSITE-ProRule" id="PRU00108"/>
    </source>
</evidence>
<dbReference type="GO" id="GO:0005634">
    <property type="term" value="C:nucleus"/>
    <property type="evidence" value="ECO:0007669"/>
    <property type="project" value="UniProtKB-SubCell"/>
</dbReference>
<evidence type="ECO:0000256" key="12">
    <source>
        <dbReference type="RuleBase" id="RU000682"/>
    </source>
</evidence>
<dbReference type="PANTHER" id="PTHR46799:SF1">
    <property type="entry name" value="HOMEOBOX PROTEIN UNC-4 HOMOLOG"/>
    <property type="match status" value="1"/>
</dbReference>
<dbReference type="EMBL" id="KU553333">
    <property type="protein sequence ID" value="AOR07031.1"/>
    <property type="molecule type" value="mRNA"/>
</dbReference>
<dbReference type="GO" id="GO:0007399">
    <property type="term" value="P:nervous system development"/>
    <property type="evidence" value="ECO:0007669"/>
    <property type="project" value="UniProtKB-KW"/>
</dbReference>
<keyword evidence="5" id="KW-0805">Transcription regulation</keyword>
<feature type="domain" description="Homeobox" evidence="14">
    <location>
        <begin position="96"/>
        <end position="156"/>
    </location>
</feature>
<dbReference type="AlphaFoldDB" id="A0A1C9TA61"/>
<evidence type="ECO:0000256" key="9">
    <source>
        <dbReference type="ARBA" id="ARBA00023242"/>
    </source>
</evidence>
<evidence type="ECO:0000259" key="15">
    <source>
        <dbReference type="PROSITE" id="PS50803"/>
    </source>
</evidence>
<dbReference type="PROSITE" id="PS50071">
    <property type="entry name" value="HOMEOBOX_2"/>
    <property type="match status" value="1"/>
</dbReference>
<dbReference type="InterPro" id="IPR003654">
    <property type="entry name" value="OAR_dom"/>
</dbReference>
<dbReference type="PANTHER" id="PTHR46799">
    <property type="entry name" value="HOMEOBOX PROTEIN UNC-4 HOMOLOG"/>
    <property type="match status" value="1"/>
</dbReference>
<dbReference type="Pfam" id="PF03826">
    <property type="entry name" value="OAR"/>
    <property type="match status" value="1"/>
</dbReference>
<evidence type="ECO:0000256" key="1">
    <source>
        <dbReference type="ARBA" id="ARBA00004123"/>
    </source>
</evidence>